<dbReference type="PANTHER" id="PTHR43240">
    <property type="entry name" value="1,4-DIHYDROXY-2-NAPHTHOYL-COA THIOESTERASE 1"/>
    <property type="match status" value="1"/>
</dbReference>
<dbReference type="PANTHER" id="PTHR43240:SF5">
    <property type="entry name" value="1,4-DIHYDROXY-2-NAPHTHOYL-COA THIOESTERASE 1"/>
    <property type="match status" value="1"/>
</dbReference>
<evidence type="ECO:0000256" key="1">
    <source>
        <dbReference type="ARBA" id="ARBA00008324"/>
    </source>
</evidence>
<dbReference type="InterPro" id="IPR029069">
    <property type="entry name" value="HotDog_dom_sf"/>
</dbReference>
<dbReference type="SUPFAM" id="SSF54637">
    <property type="entry name" value="Thioesterase/thiol ester dehydrase-isomerase"/>
    <property type="match status" value="1"/>
</dbReference>
<sequence length="142" mass="15175">MTTPDLSQLTRSGLADRLGIQIVELTPQRIVATMPVTADHHQPLGYLHGGASVALAETVASIGAFFNCPPGKAAFGLEINANHIRPKREGVVTAIGAPLHVGKSTQVWEVRIVDEQERLICISRCTIAVVDLAQTMERGSQA</sequence>
<dbReference type="Gene3D" id="3.10.129.10">
    <property type="entry name" value="Hotdog Thioesterase"/>
    <property type="match status" value="1"/>
</dbReference>
<dbReference type="RefSeq" id="WP_012120731.1">
    <property type="nucleotide sequence ID" value="NC_009767.1"/>
</dbReference>
<gene>
    <name evidence="4" type="ordered locus">Rcas_2224</name>
</gene>
<dbReference type="Proteomes" id="UP000000263">
    <property type="component" value="Chromosome"/>
</dbReference>
<evidence type="ECO:0000313" key="5">
    <source>
        <dbReference type="Proteomes" id="UP000000263"/>
    </source>
</evidence>
<dbReference type="NCBIfam" id="TIGR00369">
    <property type="entry name" value="unchar_dom_1"/>
    <property type="match status" value="1"/>
</dbReference>
<dbReference type="STRING" id="383372.Rcas_2224"/>
<dbReference type="InterPro" id="IPR003736">
    <property type="entry name" value="PAAI_dom"/>
</dbReference>
<organism evidence="4 5">
    <name type="scientific">Roseiflexus castenholzii (strain DSM 13941 / HLO8)</name>
    <dbReference type="NCBI Taxonomy" id="383372"/>
    <lineage>
        <taxon>Bacteria</taxon>
        <taxon>Bacillati</taxon>
        <taxon>Chloroflexota</taxon>
        <taxon>Chloroflexia</taxon>
        <taxon>Chloroflexales</taxon>
        <taxon>Roseiflexineae</taxon>
        <taxon>Roseiflexaceae</taxon>
        <taxon>Roseiflexus</taxon>
    </lineage>
</organism>
<proteinExistence type="inferred from homology"/>
<dbReference type="InterPro" id="IPR006683">
    <property type="entry name" value="Thioestr_dom"/>
</dbReference>
<protein>
    <submittedName>
        <fullName evidence="4">Thioesterase superfamily protein</fullName>
    </submittedName>
</protein>
<dbReference type="GO" id="GO:0005829">
    <property type="term" value="C:cytosol"/>
    <property type="evidence" value="ECO:0007669"/>
    <property type="project" value="TreeGrafter"/>
</dbReference>
<evidence type="ECO:0000259" key="3">
    <source>
        <dbReference type="Pfam" id="PF03061"/>
    </source>
</evidence>
<dbReference type="KEGG" id="rca:Rcas_2224"/>
<reference evidence="4 5" key="1">
    <citation type="submission" date="2007-08" db="EMBL/GenBank/DDBJ databases">
        <title>Complete sequence of Roseiflexus castenholzii DSM 13941.</title>
        <authorList>
            <consortium name="US DOE Joint Genome Institute"/>
            <person name="Copeland A."/>
            <person name="Lucas S."/>
            <person name="Lapidus A."/>
            <person name="Barry K."/>
            <person name="Glavina del Rio T."/>
            <person name="Dalin E."/>
            <person name="Tice H."/>
            <person name="Pitluck S."/>
            <person name="Thompson L.S."/>
            <person name="Brettin T."/>
            <person name="Bruce D."/>
            <person name="Detter J.C."/>
            <person name="Han C."/>
            <person name="Tapia R."/>
            <person name="Schmutz J."/>
            <person name="Larimer F."/>
            <person name="Land M."/>
            <person name="Hauser L."/>
            <person name="Kyrpides N."/>
            <person name="Mikhailova N."/>
            <person name="Bryant D.A."/>
            <person name="Hanada S."/>
            <person name="Tsukatani Y."/>
            <person name="Richardson P."/>
        </authorList>
    </citation>
    <scope>NUCLEOTIDE SEQUENCE [LARGE SCALE GENOMIC DNA]</scope>
    <source>
        <strain evidence="5">DSM 13941 / HLO8</strain>
    </source>
</reference>
<keyword evidence="5" id="KW-1185">Reference proteome</keyword>
<dbReference type="GO" id="GO:0061522">
    <property type="term" value="F:1,4-dihydroxy-2-naphthoyl-CoA thioesterase activity"/>
    <property type="evidence" value="ECO:0007669"/>
    <property type="project" value="TreeGrafter"/>
</dbReference>
<dbReference type="OrthoDB" id="9798208at2"/>
<accession>A7NLC4</accession>
<evidence type="ECO:0000313" key="4">
    <source>
        <dbReference type="EMBL" id="ABU58307.1"/>
    </source>
</evidence>
<name>A7NLC4_ROSCS</name>
<keyword evidence="2" id="KW-0378">Hydrolase</keyword>
<comment type="similarity">
    <text evidence="1">Belongs to the thioesterase PaaI family.</text>
</comment>
<dbReference type="Pfam" id="PF03061">
    <property type="entry name" value="4HBT"/>
    <property type="match status" value="1"/>
</dbReference>
<dbReference type="AlphaFoldDB" id="A7NLC4"/>
<evidence type="ECO:0000256" key="2">
    <source>
        <dbReference type="ARBA" id="ARBA00022801"/>
    </source>
</evidence>
<dbReference type="HOGENOM" id="CLU_089876_13_1_0"/>
<dbReference type="eggNOG" id="COG2050">
    <property type="taxonomic scope" value="Bacteria"/>
</dbReference>
<dbReference type="CDD" id="cd03443">
    <property type="entry name" value="PaaI_thioesterase"/>
    <property type="match status" value="1"/>
</dbReference>
<dbReference type="EMBL" id="CP000804">
    <property type="protein sequence ID" value="ABU58307.1"/>
    <property type="molecule type" value="Genomic_DNA"/>
</dbReference>
<feature type="domain" description="Thioesterase" evidence="3">
    <location>
        <begin position="45"/>
        <end position="121"/>
    </location>
</feature>